<name>A0A7X0SMK7_9BACL</name>
<evidence type="ECO:0000256" key="1">
    <source>
        <dbReference type="ARBA" id="ARBA00023015"/>
    </source>
</evidence>
<sequence length="312" mass="34808">MIFHSKAPNSVLNRLLHLISQFSITHGTFETNIPFLSLLREVKPTVVEYGFLNPSICIVIQGNKKVVIGKKSIEYGAGNYIASSIDMPIKGQVSKASPETPYTAIRIAFTSEEIASVVLEANIIPAEVNHLREGAFVGNIGREVLMVLERLLNLSSDSQAAAFLTPAMKREIIYRLLTGEDGEMFYNNMLLHHEASGVSKAIHYVKANFERSLTVDQIARVGNMSVSTLHHKFKAITTLTPIQYQKQLRLQEARRILLSGGADVTRAAFQVGYESLTQFNREYKRLFGLPPLKDIQAIRTKPNVNVKQSTRP</sequence>
<dbReference type="EMBL" id="JACJVO010000021">
    <property type="protein sequence ID" value="MBB6732767.1"/>
    <property type="molecule type" value="Genomic_DNA"/>
</dbReference>
<evidence type="ECO:0000256" key="2">
    <source>
        <dbReference type="ARBA" id="ARBA00023125"/>
    </source>
</evidence>
<organism evidence="5 6">
    <name type="scientific">Cohnella zeiphila</name>
    <dbReference type="NCBI Taxonomy" id="2761120"/>
    <lineage>
        <taxon>Bacteria</taxon>
        <taxon>Bacillati</taxon>
        <taxon>Bacillota</taxon>
        <taxon>Bacilli</taxon>
        <taxon>Bacillales</taxon>
        <taxon>Paenibacillaceae</taxon>
        <taxon>Cohnella</taxon>
    </lineage>
</organism>
<dbReference type="GO" id="GO:0003700">
    <property type="term" value="F:DNA-binding transcription factor activity"/>
    <property type="evidence" value="ECO:0007669"/>
    <property type="project" value="InterPro"/>
</dbReference>
<dbReference type="PROSITE" id="PS00041">
    <property type="entry name" value="HTH_ARAC_FAMILY_1"/>
    <property type="match status" value="1"/>
</dbReference>
<dbReference type="SUPFAM" id="SSF46689">
    <property type="entry name" value="Homeodomain-like"/>
    <property type="match status" value="2"/>
</dbReference>
<dbReference type="Gene3D" id="1.10.10.60">
    <property type="entry name" value="Homeodomain-like"/>
    <property type="match status" value="1"/>
</dbReference>
<dbReference type="InterPro" id="IPR009594">
    <property type="entry name" value="Tscrpt_reg_HTH_AraC_N"/>
</dbReference>
<dbReference type="RefSeq" id="WP_185130422.1">
    <property type="nucleotide sequence ID" value="NZ_JACJVO010000021.1"/>
</dbReference>
<dbReference type="InterPro" id="IPR018062">
    <property type="entry name" value="HTH_AraC-typ_CS"/>
</dbReference>
<dbReference type="GO" id="GO:0043565">
    <property type="term" value="F:sequence-specific DNA binding"/>
    <property type="evidence" value="ECO:0007669"/>
    <property type="project" value="InterPro"/>
</dbReference>
<proteinExistence type="predicted"/>
<evidence type="ECO:0000313" key="6">
    <source>
        <dbReference type="Proteomes" id="UP000564644"/>
    </source>
</evidence>
<dbReference type="PANTHER" id="PTHR43436:SF1">
    <property type="entry name" value="TRANSCRIPTIONAL REGULATORY PROTEIN"/>
    <property type="match status" value="1"/>
</dbReference>
<keyword evidence="2" id="KW-0238">DNA-binding</keyword>
<dbReference type="InterPro" id="IPR018060">
    <property type="entry name" value="HTH_AraC"/>
</dbReference>
<dbReference type="Proteomes" id="UP000564644">
    <property type="component" value="Unassembled WGS sequence"/>
</dbReference>
<dbReference type="SMART" id="SM00342">
    <property type="entry name" value="HTH_ARAC"/>
    <property type="match status" value="1"/>
</dbReference>
<dbReference type="PANTHER" id="PTHR43436">
    <property type="entry name" value="ARAC-FAMILY TRANSCRIPTIONAL REGULATOR"/>
    <property type="match status" value="1"/>
</dbReference>
<dbReference type="Pfam" id="PF12833">
    <property type="entry name" value="HTH_18"/>
    <property type="match status" value="1"/>
</dbReference>
<reference evidence="5 6" key="1">
    <citation type="submission" date="2020-08" db="EMBL/GenBank/DDBJ databases">
        <title>Cohnella phylogeny.</title>
        <authorList>
            <person name="Dunlap C."/>
        </authorList>
    </citation>
    <scope>NUCLEOTIDE SEQUENCE [LARGE SCALE GENOMIC DNA]</scope>
    <source>
        <strain evidence="5 6">CBP 2801</strain>
    </source>
</reference>
<dbReference type="Pfam" id="PF06719">
    <property type="entry name" value="AraC_N"/>
    <property type="match status" value="1"/>
</dbReference>
<keyword evidence="1" id="KW-0805">Transcription regulation</keyword>
<evidence type="ECO:0000256" key="3">
    <source>
        <dbReference type="ARBA" id="ARBA00023163"/>
    </source>
</evidence>
<evidence type="ECO:0000259" key="4">
    <source>
        <dbReference type="PROSITE" id="PS01124"/>
    </source>
</evidence>
<keyword evidence="3" id="KW-0804">Transcription</keyword>
<dbReference type="PROSITE" id="PS01124">
    <property type="entry name" value="HTH_ARAC_FAMILY_2"/>
    <property type="match status" value="1"/>
</dbReference>
<keyword evidence="6" id="KW-1185">Reference proteome</keyword>
<dbReference type="AlphaFoldDB" id="A0A7X0SMK7"/>
<evidence type="ECO:0000313" key="5">
    <source>
        <dbReference type="EMBL" id="MBB6732767.1"/>
    </source>
</evidence>
<gene>
    <name evidence="5" type="ORF">H7C18_17770</name>
</gene>
<accession>A0A7X0SMK7</accession>
<dbReference type="InterPro" id="IPR009057">
    <property type="entry name" value="Homeodomain-like_sf"/>
</dbReference>
<protein>
    <submittedName>
        <fullName evidence="5">AraC family transcriptional regulator</fullName>
    </submittedName>
</protein>
<feature type="domain" description="HTH araC/xylS-type" evidence="4">
    <location>
        <begin position="199"/>
        <end position="297"/>
    </location>
</feature>
<comment type="caution">
    <text evidence="5">The sequence shown here is derived from an EMBL/GenBank/DDBJ whole genome shotgun (WGS) entry which is preliminary data.</text>
</comment>